<evidence type="ECO:0000256" key="5">
    <source>
        <dbReference type="ARBA" id="ARBA00023136"/>
    </source>
</evidence>
<dbReference type="GO" id="GO:0005507">
    <property type="term" value="F:copper ion binding"/>
    <property type="evidence" value="ECO:0007669"/>
    <property type="project" value="InterPro"/>
</dbReference>
<evidence type="ECO:0000313" key="7">
    <source>
        <dbReference type="Proteomes" id="UP000799441"/>
    </source>
</evidence>
<evidence type="ECO:0000313" key="6">
    <source>
        <dbReference type="EMBL" id="KAF2724684.1"/>
    </source>
</evidence>
<dbReference type="Proteomes" id="UP000799441">
    <property type="component" value="Unassembled WGS sequence"/>
</dbReference>
<comment type="caution">
    <text evidence="6">The sequence shown here is derived from an EMBL/GenBank/DDBJ whole genome shotgun (WGS) entry which is preliminary data.</text>
</comment>
<organism evidence="6 7">
    <name type="scientific">Polychaeton citri CBS 116435</name>
    <dbReference type="NCBI Taxonomy" id="1314669"/>
    <lineage>
        <taxon>Eukaryota</taxon>
        <taxon>Fungi</taxon>
        <taxon>Dikarya</taxon>
        <taxon>Ascomycota</taxon>
        <taxon>Pezizomycotina</taxon>
        <taxon>Dothideomycetes</taxon>
        <taxon>Dothideomycetidae</taxon>
        <taxon>Capnodiales</taxon>
        <taxon>Capnodiaceae</taxon>
        <taxon>Polychaeton</taxon>
    </lineage>
</organism>
<dbReference type="EMBL" id="MU003770">
    <property type="protein sequence ID" value="KAF2724684.1"/>
    <property type="molecule type" value="Genomic_DNA"/>
</dbReference>
<keyword evidence="4" id="KW-1133">Transmembrane helix</keyword>
<dbReference type="OrthoDB" id="1704689at2759"/>
<dbReference type="InterPro" id="IPR007533">
    <property type="entry name" value="Cyt_c_oxidase_assmbl_CtaG"/>
</dbReference>
<protein>
    <submittedName>
        <fullName evidence="6">Cytochrome c oxidase assembly protein CtaG/Cox11</fullName>
    </submittedName>
</protein>
<evidence type="ECO:0000256" key="4">
    <source>
        <dbReference type="ARBA" id="ARBA00022989"/>
    </source>
</evidence>
<evidence type="ECO:0000256" key="1">
    <source>
        <dbReference type="ARBA" id="ARBA00004007"/>
    </source>
</evidence>
<comment type="function">
    <text evidence="1">Exerts its effect at some terminal stage of cytochrome c oxidase synthesis, probably by being involved in the insertion of the copper B into subunit I.</text>
</comment>
<gene>
    <name evidence="6" type="ORF">K431DRAFT_281636</name>
</gene>
<keyword evidence="7" id="KW-1185">Reference proteome</keyword>
<keyword evidence="5" id="KW-0472">Membrane</keyword>
<sequence length="252" mass="28557">MLANHARLAQRFNTALFESRLCLALSRFAAVEQLSPARRIRVWRPRQSMMIHSDSRKQASADLPTSRWIQALKWIALSVLRPLVSKFDSCFFSSNSSNLDRQAANIPDVLHKSLPSAAIKTNGQEAAAPVRHQRLKVLFEDAAGITSSWKSTPQQDEVEIGPGESALVFFKIENTNGNATLYGTPMHTVLPVQVEPYLERPSAFCLQRQRLEKNESIEVPVLLSMDSRFWDRPESNQIDIIVVRYVLIMQEQ</sequence>
<dbReference type="Pfam" id="PF04442">
    <property type="entry name" value="CtaG_Cox11"/>
    <property type="match status" value="1"/>
</dbReference>
<dbReference type="PANTHER" id="PTHR21320:SF3">
    <property type="entry name" value="CYTOCHROME C OXIDASE ASSEMBLY PROTEIN COX11, MITOCHONDRIAL-RELATED"/>
    <property type="match status" value="1"/>
</dbReference>
<evidence type="ECO:0000256" key="3">
    <source>
        <dbReference type="ARBA" id="ARBA00022692"/>
    </source>
</evidence>
<evidence type="ECO:0000256" key="2">
    <source>
        <dbReference type="ARBA" id="ARBA00004243"/>
    </source>
</evidence>
<accession>A0A9P4QGX8</accession>
<dbReference type="PANTHER" id="PTHR21320">
    <property type="entry name" value="CYTOCHROME C OXIDASE ASSEMBLY PROTEIN COX11-RELATED"/>
    <property type="match status" value="1"/>
</dbReference>
<dbReference type="AlphaFoldDB" id="A0A9P4QGX8"/>
<dbReference type="Gene3D" id="2.60.370.10">
    <property type="entry name" value="Ctag/Cox11"/>
    <property type="match status" value="1"/>
</dbReference>
<dbReference type="InterPro" id="IPR023471">
    <property type="entry name" value="CtaG/Cox11_dom_sf"/>
</dbReference>
<keyword evidence="3" id="KW-0812">Transmembrane</keyword>
<dbReference type="GO" id="GO:0005743">
    <property type="term" value="C:mitochondrial inner membrane"/>
    <property type="evidence" value="ECO:0007669"/>
    <property type="project" value="UniProtKB-SubCell"/>
</dbReference>
<comment type="subcellular location">
    <subcellularLocation>
        <location evidence="2">Mitochondrion inner membrane</location>
        <topology evidence="2">Single-pass membrane protein</topology>
        <orientation evidence="2">Intermembrane side</orientation>
    </subcellularLocation>
</comment>
<dbReference type="SUPFAM" id="SSF110111">
    <property type="entry name" value="Ctag/Cox11"/>
    <property type="match status" value="1"/>
</dbReference>
<reference evidence="6" key="1">
    <citation type="journal article" date="2020" name="Stud. Mycol.">
        <title>101 Dothideomycetes genomes: a test case for predicting lifestyles and emergence of pathogens.</title>
        <authorList>
            <person name="Haridas S."/>
            <person name="Albert R."/>
            <person name="Binder M."/>
            <person name="Bloem J."/>
            <person name="Labutti K."/>
            <person name="Salamov A."/>
            <person name="Andreopoulos B."/>
            <person name="Baker S."/>
            <person name="Barry K."/>
            <person name="Bills G."/>
            <person name="Bluhm B."/>
            <person name="Cannon C."/>
            <person name="Castanera R."/>
            <person name="Culley D."/>
            <person name="Daum C."/>
            <person name="Ezra D."/>
            <person name="Gonzalez J."/>
            <person name="Henrissat B."/>
            <person name="Kuo A."/>
            <person name="Liang C."/>
            <person name="Lipzen A."/>
            <person name="Lutzoni F."/>
            <person name="Magnuson J."/>
            <person name="Mondo S."/>
            <person name="Nolan M."/>
            <person name="Ohm R."/>
            <person name="Pangilinan J."/>
            <person name="Park H.-J."/>
            <person name="Ramirez L."/>
            <person name="Alfaro M."/>
            <person name="Sun H."/>
            <person name="Tritt A."/>
            <person name="Yoshinaga Y."/>
            <person name="Zwiers L.-H."/>
            <person name="Turgeon B."/>
            <person name="Goodwin S."/>
            <person name="Spatafora J."/>
            <person name="Crous P."/>
            <person name="Grigoriev I."/>
        </authorList>
    </citation>
    <scope>NUCLEOTIDE SEQUENCE</scope>
    <source>
        <strain evidence="6">CBS 116435</strain>
    </source>
</reference>
<proteinExistence type="predicted"/>
<name>A0A9P4QGX8_9PEZI</name>